<dbReference type="Pfam" id="PF05013">
    <property type="entry name" value="FGase"/>
    <property type="match status" value="1"/>
</dbReference>
<gene>
    <name evidence="2" type="ORF">NDO55_01060</name>
</gene>
<dbReference type="Gene3D" id="3.40.630.40">
    <property type="entry name" value="Zn-dependent exopeptidases"/>
    <property type="match status" value="1"/>
</dbReference>
<sequence length="282" mass="29964">MLREPPLPAPRFLPAGFGGAVVLSVPHSGRDCPAWLASRVEGGARALERLSDPYMDDVVAPLIESGMGAVIAETPRGAIDVNRPLDALDPDVHPGAPPPPPGSKADQGLGLVIARGAGGRKLWREPVEELALAQRIDSAWQPYHSSLAQLIERARIRAGIAVLLDCHSMPPRRRGLPPVVLGDRHGRSAAPWVASIAAGAAMSLGFDVGHNRPYAGGEIARAHGRPKDDVHVLQIEIDRSLYLDRQLRRPGPGLGRIQKLFSVIAADLEKAAQGEAGRLAAE</sequence>
<keyword evidence="3" id="KW-1185">Reference proteome</keyword>
<dbReference type="RefSeq" id="WP_252111581.1">
    <property type="nucleotide sequence ID" value="NZ_JAMSHT010000001.1"/>
</dbReference>
<evidence type="ECO:0000313" key="3">
    <source>
        <dbReference type="Proteomes" id="UP001155128"/>
    </source>
</evidence>
<name>A0A9X2J3N9_9SPHN</name>
<dbReference type="SUPFAM" id="SSF53187">
    <property type="entry name" value="Zn-dependent exopeptidases"/>
    <property type="match status" value="1"/>
</dbReference>
<dbReference type="EMBL" id="JAMSHT010000001">
    <property type="protein sequence ID" value="MCM8556407.1"/>
    <property type="molecule type" value="Genomic_DNA"/>
</dbReference>
<evidence type="ECO:0000256" key="1">
    <source>
        <dbReference type="SAM" id="MobiDB-lite"/>
    </source>
</evidence>
<proteinExistence type="predicted"/>
<dbReference type="AlphaFoldDB" id="A0A9X2J3N9"/>
<accession>A0A9X2J3N9</accession>
<comment type="caution">
    <text evidence="2">The sequence shown here is derived from an EMBL/GenBank/DDBJ whole genome shotgun (WGS) entry which is preliminary data.</text>
</comment>
<reference evidence="2" key="1">
    <citation type="submission" date="2022-06" db="EMBL/GenBank/DDBJ databases">
        <title>Sphingomicrobium sedimins sp. nov., a marine bacterium isolated from tidal flat.</title>
        <authorList>
            <person name="Kim C.-H."/>
            <person name="Yoo Y."/>
            <person name="Kim J.-J."/>
        </authorList>
    </citation>
    <scope>NUCLEOTIDE SEQUENCE</scope>
    <source>
        <strain evidence="2">GRR-S6-50</strain>
    </source>
</reference>
<organism evidence="2 3">
    <name type="scientific">Sphingomicrobium sediminis</name>
    <dbReference type="NCBI Taxonomy" id="2950949"/>
    <lineage>
        <taxon>Bacteria</taxon>
        <taxon>Pseudomonadati</taxon>
        <taxon>Pseudomonadota</taxon>
        <taxon>Alphaproteobacteria</taxon>
        <taxon>Sphingomonadales</taxon>
        <taxon>Sphingomonadaceae</taxon>
        <taxon>Sphingomicrobium</taxon>
    </lineage>
</organism>
<feature type="region of interest" description="Disordered" evidence="1">
    <location>
        <begin position="88"/>
        <end position="108"/>
    </location>
</feature>
<protein>
    <submittedName>
        <fullName evidence="2">N-formylglutamate amidohydrolase</fullName>
    </submittedName>
</protein>
<evidence type="ECO:0000313" key="2">
    <source>
        <dbReference type="EMBL" id="MCM8556407.1"/>
    </source>
</evidence>
<dbReference type="Proteomes" id="UP001155128">
    <property type="component" value="Unassembled WGS sequence"/>
</dbReference>
<dbReference type="InterPro" id="IPR007709">
    <property type="entry name" value="N-FG_amidohydro"/>
</dbReference>